<evidence type="ECO:0000313" key="1">
    <source>
        <dbReference type="EMBL" id="GJS91584.1"/>
    </source>
</evidence>
<keyword evidence="2" id="KW-1185">Reference proteome</keyword>
<reference evidence="1" key="2">
    <citation type="submission" date="2022-01" db="EMBL/GenBank/DDBJ databases">
        <authorList>
            <person name="Yamashiro T."/>
            <person name="Shiraishi A."/>
            <person name="Satake H."/>
            <person name="Nakayama K."/>
        </authorList>
    </citation>
    <scope>NUCLEOTIDE SEQUENCE</scope>
</reference>
<evidence type="ECO:0000313" key="2">
    <source>
        <dbReference type="Proteomes" id="UP001151760"/>
    </source>
</evidence>
<gene>
    <name evidence="1" type="ORF">Tco_0774220</name>
</gene>
<name>A0ABQ4ZMY0_9ASTR</name>
<protein>
    <submittedName>
        <fullName evidence="1">Uncharacterized protein</fullName>
    </submittedName>
</protein>
<proteinExistence type="predicted"/>
<dbReference type="EMBL" id="BQNB010011517">
    <property type="protein sequence ID" value="GJS91584.1"/>
    <property type="molecule type" value="Genomic_DNA"/>
</dbReference>
<dbReference type="Proteomes" id="UP001151760">
    <property type="component" value="Unassembled WGS sequence"/>
</dbReference>
<organism evidence="1 2">
    <name type="scientific">Tanacetum coccineum</name>
    <dbReference type="NCBI Taxonomy" id="301880"/>
    <lineage>
        <taxon>Eukaryota</taxon>
        <taxon>Viridiplantae</taxon>
        <taxon>Streptophyta</taxon>
        <taxon>Embryophyta</taxon>
        <taxon>Tracheophyta</taxon>
        <taxon>Spermatophyta</taxon>
        <taxon>Magnoliopsida</taxon>
        <taxon>eudicotyledons</taxon>
        <taxon>Gunneridae</taxon>
        <taxon>Pentapetalae</taxon>
        <taxon>asterids</taxon>
        <taxon>campanulids</taxon>
        <taxon>Asterales</taxon>
        <taxon>Asteraceae</taxon>
        <taxon>Asteroideae</taxon>
        <taxon>Anthemideae</taxon>
        <taxon>Anthemidinae</taxon>
        <taxon>Tanacetum</taxon>
    </lineage>
</organism>
<reference evidence="1" key="1">
    <citation type="journal article" date="2022" name="Int. J. Mol. Sci.">
        <title>Draft Genome of Tanacetum Coccineum: Genomic Comparison of Closely Related Tanacetum-Family Plants.</title>
        <authorList>
            <person name="Yamashiro T."/>
            <person name="Shiraishi A."/>
            <person name="Nakayama K."/>
            <person name="Satake H."/>
        </authorList>
    </citation>
    <scope>NUCLEOTIDE SEQUENCE</scope>
</reference>
<comment type="caution">
    <text evidence="1">The sequence shown here is derived from an EMBL/GenBank/DDBJ whole genome shotgun (WGS) entry which is preliminary data.</text>
</comment>
<accession>A0ABQ4ZMY0</accession>
<sequence>MMTKTGYKIDRNVLDAATPYQTYWRMSKTAEKDKKPKEPLSEVCVRADCGDEDDVRYIKEMLKKFRLKDSKLMKTPMASDNKLTKDEEGESIDNTKYRATTHLGLWLSYGEPIYENRSYADSDLREKYVDERAQ</sequence>